<name>K1M328_CECL9</name>
<protein>
    <recommendedName>
        <fullName evidence="3">O-methyltransferase</fullName>
    </recommendedName>
</protein>
<dbReference type="Proteomes" id="UP000004478">
    <property type="component" value="Unassembled WGS sequence"/>
</dbReference>
<organism evidence="1 2">
    <name type="scientific">Cecembia lonarensis (strain CCUG 58316 / KCTC 22772 / LW9)</name>
    <dbReference type="NCBI Taxonomy" id="1225176"/>
    <lineage>
        <taxon>Bacteria</taxon>
        <taxon>Pseudomonadati</taxon>
        <taxon>Bacteroidota</taxon>
        <taxon>Cytophagia</taxon>
        <taxon>Cytophagales</taxon>
        <taxon>Cyclobacteriaceae</taxon>
        <taxon>Cecembia</taxon>
    </lineage>
</organism>
<evidence type="ECO:0008006" key="3">
    <source>
        <dbReference type="Google" id="ProtNLM"/>
    </source>
</evidence>
<gene>
    <name evidence="1" type="ORF">B879_00664</name>
</gene>
<dbReference type="EMBL" id="AMGM01000006">
    <property type="protein sequence ID" value="EKB50684.1"/>
    <property type="molecule type" value="Genomic_DNA"/>
</dbReference>
<reference evidence="1 2" key="1">
    <citation type="journal article" date="2012" name="J. Bacteriol.">
        <title>Draft Genome Sequence of Cecembia lonarensis Strain LW9T, Isolated from Lonar Lake, a Haloalkaline Lake in India.</title>
        <authorList>
            <person name="Shivaji S."/>
            <person name="Ara S."/>
            <person name="Singh A."/>
            <person name="Pinnaka A.K."/>
        </authorList>
    </citation>
    <scope>NUCLEOTIDE SEQUENCE [LARGE SCALE GENOMIC DNA]</scope>
    <source>
        <strain evidence="1 2">LW9</strain>
    </source>
</reference>
<comment type="caution">
    <text evidence="1">The sequence shown here is derived from an EMBL/GenBank/DDBJ whole genome shotgun (WGS) entry which is preliminary data.</text>
</comment>
<dbReference type="OrthoDB" id="5464618at2"/>
<dbReference type="CDD" id="cd02440">
    <property type="entry name" value="AdoMet_MTases"/>
    <property type="match status" value="1"/>
</dbReference>
<evidence type="ECO:0000313" key="1">
    <source>
        <dbReference type="EMBL" id="EKB50684.1"/>
    </source>
</evidence>
<evidence type="ECO:0000313" key="2">
    <source>
        <dbReference type="Proteomes" id="UP000004478"/>
    </source>
</evidence>
<dbReference type="Gene3D" id="3.40.50.150">
    <property type="entry name" value="Vaccinia Virus protein VP39"/>
    <property type="match status" value="1"/>
</dbReference>
<dbReference type="SUPFAM" id="SSF53335">
    <property type="entry name" value="S-adenosyl-L-methionine-dependent methyltransferases"/>
    <property type="match status" value="1"/>
</dbReference>
<dbReference type="InterPro" id="IPR029063">
    <property type="entry name" value="SAM-dependent_MTases_sf"/>
</dbReference>
<dbReference type="Pfam" id="PF13578">
    <property type="entry name" value="Methyltransf_24"/>
    <property type="match status" value="1"/>
</dbReference>
<keyword evidence="2" id="KW-1185">Reference proteome</keyword>
<sequence length="264" mass="30512">MTIDLKKHLFPLRASILYWLKKEDNYSLQSPFVANLYKNLKLYLQNSKTKDLEIEYWRKALLQDEEILEIEDYGAGSKKLKKQRFRSTKAITRYSTSNRKFSQLYQYFCMQSPGNCVIELGTCVGLNTFYLSKVVQSHLYTFEGSKSLIRKAKEGCGNQPIKFVEGDIGKTLPAVLDQMGKVDFILLDANHTYEGTITYLKMVMPYLHDQSVVAIGDIHWSKEMEKAWEEIAQQPQVSLSLDFFECGILFFRKGLAKSQHILSI</sequence>
<dbReference type="AlphaFoldDB" id="K1M328"/>
<accession>K1M328</accession>
<proteinExistence type="predicted"/>